<evidence type="ECO:0000313" key="6">
    <source>
        <dbReference type="Proteomes" id="UP000706039"/>
    </source>
</evidence>
<feature type="domain" description="Tryptophan synthase beta chain-like PALP" evidence="4">
    <location>
        <begin position="14"/>
        <end position="320"/>
    </location>
</feature>
<evidence type="ECO:0000256" key="2">
    <source>
        <dbReference type="ARBA" id="ARBA00008639"/>
    </source>
</evidence>
<keyword evidence="6" id="KW-1185">Reference proteome</keyword>
<evidence type="ECO:0000259" key="4">
    <source>
        <dbReference type="Pfam" id="PF00291"/>
    </source>
</evidence>
<organism evidence="5 6">
    <name type="scientific">Sphingomonas colocasiae</name>
    <dbReference type="NCBI Taxonomy" id="1848973"/>
    <lineage>
        <taxon>Bacteria</taxon>
        <taxon>Pseudomonadati</taxon>
        <taxon>Pseudomonadota</taxon>
        <taxon>Alphaproteobacteria</taxon>
        <taxon>Sphingomonadales</taxon>
        <taxon>Sphingomonadaceae</taxon>
        <taxon>Sphingomonas</taxon>
    </lineage>
</organism>
<dbReference type="Pfam" id="PF00291">
    <property type="entry name" value="PALP"/>
    <property type="match status" value="1"/>
</dbReference>
<dbReference type="Gene3D" id="3.40.50.1100">
    <property type="match status" value="2"/>
</dbReference>
<name>A0ABS7PJ06_9SPHN</name>
<dbReference type="InterPro" id="IPR036052">
    <property type="entry name" value="TrpB-like_PALP_sf"/>
</dbReference>
<comment type="cofactor">
    <cofactor evidence="1">
        <name>pyridoxal 5'-phosphate</name>
        <dbReference type="ChEBI" id="CHEBI:597326"/>
    </cofactor>
</comment>
<protein>
    <submittedName>
        <fullName evidence="5">D-cysteine desulfhydrase family protein</fullName>
    </submittedName>
</protein>
<dbReference type="RefSeq" id="WP_222988337.1">
    <property type="nucleotide sequence ID" value="NZ_JAINVV010000001.1"/>
</dbReference>
<sequence>MSLDLSPFARLPLAHLPTPLERLSALTGDAWGVRLFVKRDDCTGLGFGGNKTRKLEFTLGHALAAGATTLITSGAWQSNHVRQTAAAAARTGLNCHVVISDAVGRETEAYCASGNMLLHGLFGAHLHLAEDDGDATTRCMDRLANEAMARGETPYIVPLGASDGIGSLGYAECARELLAQCEAQSVAPTAIVLATGSGGTHAGLLAGLRLLGSRVRVIGISVSEPADVKFDKVRGIADAMLDLCGASRGTVSDTDIVVLDDYTGPGYAIPTEEANQAIRTLAAREGLLVDPVYTAKALAGLLDLLERGRLTGDVVFLHTGGTPALFAYADEFPLTKATCP</sequence>
<proteinExistence type="inferred from homology"/>
<dbReference type="NCBIfam" id="TIGR01275">
    <property type="entry name" value="ACC_deam_rel"/>
    <property type="match status" value="1"/>
</dbReference>
<keyword evidence="3" id="KW-0663">Pyridoxal phosphate</keyword>
<comment type="caution">
    <text evidence="5">The sequence shown here is derived from an EMBL/GenBank/DDBJ whole genome shotgun (WGS) entry which is preliminary data.</text>
</comment>
<dbReference type="Proteomes" id="UP000706039">
    <property type="component" value="Unassembled WGS sequence"/>
</dbReference>
<dbReference type="InterPro" id="IPR027278">
    <property type="entry name" value="ACCD_DCysDesulf"/>
</dbReference>
<dbReference type="SUPFAM" id="SSF53686">
    <property type="entry name" value="Tryptophan synthase beta subunit-like PLP-dependent enzymes"/>
    <property type="match status" value="1"/>
</dbReference>
<gene>
    <name evidence="5" type="ORF">K7G82_03125</name>
</gene>
<dbReference type="PANTHER" id="PTHR43780">
    <property type="entry name" value="1-AMINOCYCLOPROPANE-1-CARBOXYLATE DEAMINASE-RELATED"/>
    <property type="match status" value="1"/>
</dbReference>
<dbReference type="InterPro" id="IPR005966">
    <property type="entry name" value="D-Cys_desShydrase"/>
</dbReference>
<evidence type="ECO:0000313" key="5">
    <source>
        <dbReference type="EMBL" id="MBY8821266.1"/>
    </source>
</evidence>
<reference evidence="5 6" key="1">
    <citation type="submission" date="2021-08" db="EMBL/GenBank/DDBJ databases">
        <authorList>
            <person name="Tuo L."/>
        </authorList>
    </citation>
    <scope>NUCLEOTIDE SEQUENCE [LARGE SCALE GENOMIC DNA]</scope>
    <source>
        <strain evidence="5 6">JCM 31229</strain>
    </source>
</reference>
<dbReference type="PIRSF" id="PIRSF006278">
    <property type="entry name" value="ACCD_DCysDesulf"/>
    <property type="match status" value="1"/>
</dbReference>
<accession>A0ABS7PJ06</accession>
<dbReference type="PANTHER" id="PTHR43780:SF2">
    <property type="entry name" value="1-AMINOCYCLOPROPANE-1-CARBOXYLATE DEAMINASE-RELATED"/>
    <property type="match status" value="1"/>
</dbReference>
<comment type="similarity">
    <text evidence="2">Belongs to the ACC deaminase/D-cysteine desulfhydrase family.</text>
</comment>
<dbReference type="InterPro" id="IPR001926">
    <property type="entry name" value="TrpB-like_PALP"/>
</dbReference>
<dbReference type="EMBL" id="JAINVV010000001">
    <property type="protein sequence ID" value="MBY8821266.1"/>
    <property type="molecule type" value="Genomic_DNA"/>
</dbReference>
<evidence type="ECO:0000256" key="3">
    <source>
        <dbReference type="ARBA" id="ARBA00022898"/>
    </source>
</evidence>
<evidence type="ECO:0000256" key="1">
    <source>
        <dbReference type="ARBA" id="ARBA00001933"/>
    </source>
</evidence>